<feature type="region of interest" description="Disordered" evidence="2">
    <location>
        <begin position="509"/>
        <end position="545"/>
    </location>
</feature>
<feature type="compositionally biased region" description="Low complexity" evidence="2">
    <location>
        <begin position="536"/>
        <end position="545"/>
    </location>
</feature>
<feature type="transmembrane region" description="Helical" evidence="3">
    <location>
        <begin position="373"/>
        <end position="395"/>
    </location>
</feature>
<evidence type="ECO:0000256" key="2">
    <source>
        <dbReference type="SAM" id="MobiDB-lite"/>
    </source>
</evidence>
<feature type="transmembrane region" description="Helical" evidence="3">
    <location>
        <begin position="401"/>
        <end position="419"/>
    </location>
</feature>
<dbReference type="AlphaFoldDB" id="L7L881"/>
<evidence type="ECO:0000313" key="5">
    <source>
        <dbReference type="EMBL" id="GAC57119.1"/>
    </source>
</evidence>
<evidence type="ECO:0000259" key="4">
    <source>
        <dbReference type="Pfam" id="PF06738"/>
    </source>
</evidence>
<keyword evidence="3" id="KW-1133">Transmembrane helix</keyword>
<reference evidence="5 6" key="1">
    <citation type="submission" date="2012-12" db="EMBL/GenBank/DDBJ databases">
        <title>Whole genome shotgun sequence of Gordonia hirsuta NBRC 16056.</title>
        <authorList>
            <person name="Isaki-Nakamura S."/>
            <person name="Hosoyama A."/>
            <person name="Tsuchikane K."/>
            <person name="Katsumata H."/>
            <person name="Baba S."/>
            <person name="Yamazaki S."/>
            <person name="Fujita N."/>
        </authorList>
    </citation>
    <scope>NUCLEOTIDE SEQUENCE [LARGE SCALE GENOMIC DNA]</scope>
    <source>
        <strain evidence="5 6">NBRC 16056</strain>
    </source>
</reference>
<evidence type="ECO:0000313" key="6">
    <source>
        <dbReference type="Proteomes" id="UP000053405"/>
    </source>
</evidence>
<feature type="transmembrane region" description="Helical" evidence="3">
    <location>
        <begin position="143"/>
        <end position="163"/>
    </location>
</feature>
<sequence>MPAPMHGRFLEALTAIQPVARPVVTAATGTADDFAQMLGAVGTAMISSSQPTNDVESALLRLAIAYNRTNVVTVVLPTAVFVQTVVDGVAQTAMFPVEGAALRLDQTDAVQRMVDKILTADTPPEPAHVIAKLAKIATMPPRFNRVVALVGYMLMTVGFGMMVNTSASALPAYVGLGLLVGLIVMVGNRLPTLAVVLQVLTPFIVTIVCIKYLAEATGANPLVLLAPPLLLFLPGSALTIGAMELTDGQMIAGASRTVSGIAQLSLLSFGVVAGVAVAGELPHSHPGAPLGAWASWVGILAFSAGFALFSSAPRWSLPWIIVTLLAAHAMQVAIPVPDATWLSGFFGALVLVPVARVLALFKPAPPAVVTSYCGFQMLVPGATSFESLTAAASTGSASTTAAMQVVATFIAIALGMLVGSGLSRDLANFVHDLRRSPSTTVDPVDNTRLLAAKEIPAEIPGGPISTEPADGTFAGRWRRWRTLVVDDGSRIVDDAERIGHAVGQSGLGREVDKLTRGHGLTEPTGPDTVADDADTTDGPGPHTAD</sequence>
<name>L7L881_9ACTN</name>
<comment type="similarity">
    <text evidence="1">Belongs to the ThrE exporter (TC 2.A.79) family.</text>
</comment>
<feature type="domain" description="Threonine/serine exporter-like N-terminal" evidence="4">
    <location>
        <begin position="39"/>
        <end position="277"/>
    </location>
</feature>
<dbReference type="eggNOG" id="COG2966">
    <property type="taxonomic scope" value="Bacteria"/>
</dbReference>
<dbReference type="RefSeq" id="WP_005938641.1">
    <property type="nucleotide sequence ID" value="NZ_ATVK01000047.1"/>
</dbReference>
<dbReference type="InterPro" id="IPR010619">
    <property type="entry name" value="ThrE-like_N"/>
</dbReference>
<organism evidence="5 6">
    <name type="scientific">Gordonia hirsuta DSM 44140 = NBRC 16056</name>
    <dbReference type="NCBI Taxonomy" id="1121927"/>
    <lineage>
        <taxon>Bacteria</taxon>
        <taxon>Bacillati</taxon>
        <taxon>Actinomycetota</taxon>
        <taxon>Actinomycetes</taxon>
        <taxon>Mycobacteriales</taxon>
        <taxon>Gordoniaceae</taxon>
        <taxon>Gordonia</taxon>
    </lineage>
</organism>
<feature type="transmembrane region" description="Helical" evidence="3">
    <location>
        <begin position="225"/>
        <end position="245"/>
    </location>
</feature>
<evidence type="ECO:0000256" key="1">
    <source>
        <dbReference type="ARBA" id="ARBA00034125"/>
    </source>
</evidence>
<dbReference type="STRING" id="1121927.GOHSU_16_00760"/>
<dbReference type="PANTHER" id="PTHR31082:SF4">
    <property type="entry name" value="PHEROMONE-REGULATED MEMBRANE PROTEIN 10"/>
    <property type="match status" value="1"/>
</dbReference>
<dbReference type="GO" id="GO:0022857">
    <property type="term" value="F:transmembrane transporter activity"/>
    <property type="evidence" value="ECO:0007669"/>
    <property type="project" value="InterPro"/>
</dbReference>
<feature type="transmembrane region" description="Helical" evidence="3">
    <location>
        <begin position="316"/>
        <end position="334"/>
    </location>
</feature>
<proteinExistence type="inferred from homology"/>
<dbReference type="Proteomes" id="UP000053405">
    <property type="component" value="Unassembled WGS sequence"/>
</dbReference>
<keyword evidence="3" id="KW-0812">Transmembrane</keyword>
<dbReference type="Pfam" id="PF06738">
    <property type="entry name" value="ThrE"/>
    <property type="match status" value="1"/>
</dbReference>
<comment type="caution">
    <text evidence="5">The sequence shown here is derived from an EMBL/GenBank/DDBJ whole genome shotgun (WGS) entry which is preliminary data.</text>
</comment>
<feature type="transmembrane region" description="Helical" evidence="3">
    <location>
        <begin position="340"/>
        <end position="361"/>
    </location>
</feature>
<dbReference type="EMBL" id="BANT01000016">
    <property type="protein sequence ID" value="GAC57119.1"/>
    <property type="molecule type" value="Genomic_DNA"/>
</dbReference>
<dbReference type="PANTHER" id="PTHR31082">
    <property type="entry name" value="PHEROMONE-REGULATED MEMBRANE PROTEIN 10"/>
    <property type="match status" value="1"/>
</dbReference>
<accession>L7L881</accession>
<feature type="transmembrane region" description="Helical" evidence="3">
    <location>
        <begin position="290"/>
        <end position="309"/>
    </location>
</feature>
<protein>
    <recommendedName>
        <fullName evidence="4">Threonine/serine exporter-like N-terminal domain-containing protein</fullName>
    </recommendedName>
</protein>
<feature type="transmembrane region" description="Helical" evidence="3">
    <location>
        <begin position="169"/>
        <end position="186"/>
    </location>
</feature>
<dbReference type="OrthoDB" id="235893at2"/>
<feature type="transmembrane region" description="Helical" evidence="3">
    <location>
        <begin position="257"/>
        <end position="278"/>
    </location>
</feature>
<evidence type="ECO:0000256" key="3">
    <source>
        <dbReference type="SAM" id="Phobius"/>
    </source>
</evidence>
<keyword evidence="3" id="KW-0472">Membrane</keyword>
<keyword evidence="6" id="KW-1185">Reference proteome</keyword>
<feature type="transmembrane region" description="Helical" evidence="3">
    <location>
        <begin position="193"/>
        <end position="213"/>
    </location>
</feature>
<dbReference type="InterPro" id="IPR051361">
    <property type="entry name" value="ThrE/Ser_Exporter"/>
</dbReference>
<gene>
    <name evidence="5" type="ORF">GOHSU_16_00760</name>
</gene>